<reference evidence="1 2" key="1">
    <citation type="submission" date="2017-01" db="EMBL/GenBank/DDBJ databases">
        <authorList>
            <consortium name="Urmite Genomes"/>
        </authorList>
    </citation>
    <scope>NUCLEOTIDE SEQUENCE [LARGE SCALE GENOMIC DNA]</scope>
    <source>
        <strain evidence="1 2">AB215</strain>
    </source>
</reference>
<dbReference type="RefSeq" id="WP_077080389.1">
    <property type="nucleotide sequence ID" value="NZ_FUEZ01000004.1"/>
</dbReference>
<accession>A0A2U3PDM1</accession>
<organism evidence="1 2">
    <name type="scientific">Mycobacterium numidiamassiliense</name>
    <dbReference type="NCBI Taxonomy" id="1841861"/>
    <lineage>
        <taxon>Bacteria</taxon>
        <taxon>Bacillati</taxon>
        <taxon>Actinomycetota</taxon>
        <taxon>Actinomycetes</taxon>
        <taxon>Mycobacteriales</taxon>
        <taxon>Mycobacteriaceae</taxon>
        <taxon>Mycobacterium</taxon>
    </lineage>
</organism>
<protein>
    <submittedName>
        <fullName evidence="1">Uncharacterized protein</fullName>
    </submittedName>
</protein>
<dbReference type="STRING" id="1841861.GCA_900157365_02384"/>
<gene>
    <name evidence="1" type="ORF">MNAB215_4064</name>
</gene>
<keyword evidence="2" id="KW-1185">Reference proteome</keyword>
<proteinExistence type="predicted"/>
<dbReference type="AlphaFoldDB" id="A0A2U3PDM1"/>
<dbReference type="EMBL" id="FUEZ01000004">
    <property type="protein sequence ID" value="SPM41849.1"/>
    <property type="molecule type" value="Genomic_DNA"/>
</dbReference>
<dbReference type="Proteomes" id="UP000240424">
    <property type="component" value="Unassembled WGS sequence"/>
</dbReference>
<dbReference type="OrthoDB" id="4623481at2"/>
<evidence type="ECO:0000313" key="2">
    <source>
        <dbReference type="Proteomes" id="UP000240424"/>
    </source>
</evidence>
<sequence>MPSLQEQLESVLRDVVSVESESDGALTVHHDGTFASLRVVNIAEDLDLVSLTQIVAWDLPLTKKISDQVAKQAHDSNFGSVSLVEKVSDKAAQRNSGKGASKTADVMLRYNFPAAGLGDAALRTLILLVLDSGAQMRRALTA</sequence>
<name>A0A2U3PDM1_9MYCO</name>
<evidence type="ECO:0000313" key="1">
    <source>
        <dbReference type="EMBL" id="SPM41849.1"/>
    </source>
</evidence>